<feature type="transmembrane region" description="Helical" evidence="1">
    <location>
        <begin position="485"/>
        <end position="505"/>
    </location>
</feature>
<proteinExistence type="predicted"/>
<feature type="transmembrane region" description="Helical" evidence="1">
    <location>
        <begin position="446"/>
        <end position="465"/>
    </location>
</feature>
<feature type="transmembrane region" description="Helical" evidence="1">
    <location>
        <begin position="115"/>
        <end position="136"/>
    </location>
</feature>
<dbReference type="GO" id="GO:0016757">
    <property type="term" value="F:glycosyltransferase activity"/>
    <property type="evidence" value="ECO:0007669"/>
    <property type="project" value="UniProtKB-KW"/>
</dbReference>
<evidence type="ECO:0000313" key="3">
    <source>
        <dbReference type="Proteomes" id="UP000198702"/>
    </source>
</evidence>
<reference evidence="2 3" key="1">
    <citation type="submission" date="2016-10" db="EMBL/GenBank/DDBJ databases">
        <authorList>
            <person name="Varghese N."/>
            <person name="Submissions S."/>
        </authorList>
    </citation>
    <scope>NUCLEOTIDE SEQUENCE [LARGE SCALE GENOMIC DNA]</scope>
    <source>
        <strain evidence="2 3">UNC380MFSha3.1</strain>
    </source>
</reference>
<feature type="transmembrane region" description="Helical" evidence="1">
    <location>
        <begin position="257"/>
        <end position="278"/>
    </location>
</feature>
<keyword evidence="2" id="KW-0808">Transferase</keyword>
<dbReference type="RefSeq" id="WP_197018627.1">
    <property type="nucleotide sequence ID" value="NZ_FOQZ01000004.1"/>
</dbReference>
<comment type="caution">
    <text evidence="2">The sequence shown here is derived from an EMBL/GenBank/DDBJ whole genome shotgun (WGS) entry which is preliminary data.</text>
</comment>
<keyword evidence="2" id="KW-0328">Glycosyltransferase</keyword>
<evidence type="ECO:0000256" key="1">
    <source>
        <dbReference type="SAM" id="Phobius"/>
    </source>
</evidence>
<feature type="transmembrane region" description="Helical" evidence="1">
    <location>
        <begin position="310"/>
        <end position="328"/>
    </location>
</feature>
<feature type="transmembrane region" description="Helical" evidence="1">
    <location>
        <begin position="389"/>
        <end position="407"/>
    </location>
</feature>
<feature type="transmembrane region" description="Helical" evidence="1">
    <location>
        <begin position="57"/>
        <end position="77"/>
    </location>
</feature>
<evidence type="ECO:0000313" key="2">
    <source>
        <dbReference type="EMBL" id="SFI64241.1"/>
    </source>
</evidence>
<organism evidence="2 3">
    <name type="scientific">Microbacterium saccharophilum</name>
    <dbReference type="NCBI Taxonomy" id="1213358"/>
    <lineage>
        <taxon>Bacteria</taxon>
        <taxon>Bacillati</taxon>
        <taxon>Actinomycetota</taxon>
        <taxon>Actinomycetes</taxon>
        <taxon>Micrococcales</taxon>
        <taxon>Microbacteriaceae</taxon>
        <taxon>Microbacterium</taxon>
    </lineage>
</organism>
<feature type="transmembrane region" description="Helical" evidence="1">
    <location>
        <begin position="365"/>
        <end position="382"/>
    </location>
</feature>
<feature type="transmembrane region" description="Helical" evidence="1">
    <location>
        <begin position="151"/>
        <end position="172"/>
    </location>
</feature>
<feature type="transmembrane region" description="Helical" evidence="1">
    <location>
        <begin position="228"/>
        <end position="250"/>
    </location>
</feature>
<protein>
    <submittedName>
        <fullName evidence="2">Mannosyltransferase related to Gpi18</fullName>
    </submittedName>
</protein>
<sequence length="655" mass="72138">MTQQEIGAETTAPQGGRVSRALDRGWERVDGAWISMSDSVRESTLGRWFKGVEQPNIADWALLGAICALAFVTFLYGDVKATFEHSFNFLDAVLAGRPQDFYQIAIERSTFGHPAVYDVPIYAVFGIWNLPAYLLYRYGDFDYLNSTPAQLWLKLMMVVFTLVATRLVMAIAKTIGVSAQRSKWVAFYFLSSMALFVPVLVIVQYDIISITFMLAGLLAYMRGRTRSFLLWFLLAITFKLFALFIFIPLVLLREKRLLRAVGQLVVGVLGLLLCRLMYRGDLAFEASTGGFTDLMLDRLRTSGFTWQSSIPVPLFVVFIVGLAIFAYAKRTSSTRELQAFAIYLSLAAFLVFCAIVPLNPYWINLVAPFSILIIFANPRYLTLNSLLEMAIGTTLFLIYMLVGYSMYNSGIFRDLLFGQFIPPADPQRFATPGDILRGLGLGGNNVIFMVGFMIACVLAVLIINYPRPAFIAGMPNAQTIKRSVVWIRVAALFGFSALLFGMYLIPATPTVYSSVSSVPGLTEVDVLAPDSVIAEELDFDTTLSVSQLQIGMDASAVTWINSAIINVSIVDEQGESVFAGSTPANAVGVGLASFRTDDLVLKAGETYTISLTGVQSEGEPAYVQLNPDQDRFPTTENGKPVDGDLVLVLKGTETE</sequence>
<keyword evidence="1" id="KW-0472">Membrane</keyword>
<dbReference type="Proteomes" id="UP000198702">
    <property type="component" value="Unassembled WGS sequence"/>
</dbReference>
<feature type="transmembrane region" description="Helical" evidence="1">
    <location>
        <begin position="340"/>
        <end position="359"/>
    </location>
</feature>
<gene>
    <name evidence="2" type="ORF">SAMN04487751_2450</name>
</gene>
<dbReference type="AlphaFoldDB" id="A0A7Z7GEK1"/>
<name>A0A7Z7GEK1_9MICO</name>
<dbReference type="EMBL" id="FOQZ01000004">
    <property type="protein sequence ID" value="SFI64241.1"/>
    <property type="molecule type" value="Genomic_DNA"/>
</dbReference>
<accession>A0A7Z7GEK1</accession>
<keyword evidence="1" id="KW-1133">Transmembrane helix</keyword>
<feature type="transmembrane region" description="Helical" evidence="1">
    <location>
        <begin position="184"/>
        <end position="208"/>
    </location>
</feature>
<keyword evidence="1" id="KW-0812">Transmembrane</keyword>